<dbReference type="SUPFAM" id="SSF52540">
    <property type="entry name" value="P-loop containing nucleoside triphosphate hydrolases"/>
    <property type="match status" value="2"/>
</dbReference>
<proteinExistence type="inferred from homology"/>
<dbReference type="EMBL" id="QKKF02025899">
    <property type="protein sequence ID" value="RZF36745.1"/>
    <property type="molecule type" value="Genomic_DNA"/>
</dbReference>
<dbReference type="CDD" id="cd18793">
    <property type="entry name" value="SF2_C_SNF"/>
    <property type="match status" value="1"/>
</dbReference>
<evidence type="ECO:0000256" key="3">
    <source>
        <dbReference type="ARBA" id="ARBA00022741"/>
    </source>
</evidence>
<dbReference type="InterPro" id="IPR038718">
    <property type="entry name" value="SNF2-like_sf"/>
</dbReference>
<dbReference type="SMART" id="SM00490">
    <property type="entry name" value="HELICc"/>
    <property type="match status" value="1"/>
</dbReference>
<feature type="domain" description="Helicase C-terminal" evidence="11">
    <location>
        <begin position="678"/>
        <end position="848"/>
    </location>
</feature>
<dbReference type="InterPro" id="IPR027417">
    <property type="entry name" value="P-loop_NTPase"/>
</dbReference>
<dbReference type="AlphaFoldDB" id="A0A482WT05"/>
<evidence type="ECO:0000256" key="7">
    <source>
        <dbReference type="ARBA" id="ARBA00023054"/>
    </source>
</evidence>
<keyword evidence="8" id="KW-0539">Nucleus</keyword>
<gene>
    <name evidence="12" type="ORF">LSTR_LSTR005058</name>
</gene>
<evidence type="ECO:0000313" key="12">
    <source>
        <dbReference type="EMBL" id="RZF36745.1"/>
    </source>
</evidence>
<comment type="caution">
    <text evidence="12">The sequence shown here is derived from an EMBL/GenBank/DDBJ whole genome shotgun (WGS) entry which is preliminary data.</text>
</comment>
<keyword evidence="7" id="KW-0175">Coiled coil</keyword>
<comment type="subcellular location">
    <subcellularLocation>
        <location evidence="1">Nucleus</location>
    </subcellularLocation>
</comment>
<feature type="compositionally biased region" description="Polar residues" evidence="9">
    <location>
        <begin position="67"/>
        <end position="76"/>
    </location>
</feature>
<evidence type="ECO:0000256" key="9">
    <source>
        <dbReference type="SAM" id="MobiDB-lite"/>
    </source>
</evidence>
<keyword evidence="13" id="KW-1185">Reference proteome</keyword>
<dbReference type="InterPro" id="IPR014001">
    <property type="entry name" value="Helicase_ATP-bd"/>
</dbReference>
<evidence type="ECO:0000256" key="2">
    <source>
        <dbReference type="ARBA" id="ARBA00007025"/>
    </source>
</evidence>
<dbReference type="GO" id="GO:0044027">
    <property type="term" value="P:negative regulation of gene expression via chromosomal CpG island methylation"/>
    <property type="evidence" value="ECO:0007669"/>
    <property type="project" value="TreeGrafter"/>
</dbReference>
<feature type="compositionally biased region" description="Basic and acidic residues" evidence="9">
    <location>
        <begin position="47"/>
        <end position="66"/>
    </location>
</feature>
<dbReference type="STRING" id="195883.A0A482WT05"/>
<accession>A0A482WT05</accession>
<name>A0A482WT05_LAOST</name>
<reference evidence="12 13" key="1">
    <citation type="journal article" date="2017" name="Gigascience">
        <title>Genome sequence of the small brown planthopper, Laodelphax striatellus.</title>
        <authorList>
            <person name="Zhu J."/>
            <person name="Jiang F."/>
            <person name="Wang X."/>
            <person name="Yang P."/>
            <person name="Bao Y."/>
            <person name="Zhao W."/>
            <person name="Wang W."/>
            <person name="Lu H."/>
            <person name="Wang Q."/>
            <person name="Cui N."/>
            <person name="Li J."/>
            <person name="Chen X."/>
            <person name="Luo L."/>
            <person name="Yu J."/>
            <person name="Kang L."/>
            <person name="Cui F."/>
        </authorList>
    </citation>
    <scope>NUCLEOTIDE SEQUENCE [LARGE SCALE GENOMIC DNA]</scope>
    <source>
        <strain evidence="12">Lst14</strain>
    </source>
</reference>
<dbReference type="OrthoDB" id="448448at2759"/>
<evidence type="ECO:0000256" key="5">
    <source>
        <dbReference type="ARBA" id="ARBA00022806"/>
    </source>
</evidence>
<feature type="compositionally biased region" description="Polar residues" evidence="9">
    <location>
        <begin position="887"/>
        <end position="905"/>
    </location>
</feature>
<dbReference type="SMR" id="A0A482WT05"/>
<evidence type="ECO:0000259" key="10">
    <source>
        <dbReference type="PROSITE" id="PS51192"/>
    </source>
</evidence>
<keyword evidence="6" id="KW-0067">ATP-binding</keyword>
<dbReference type="FunFam" id="3.40.50.10810:FF:000015">
    <property type="entry name" value="lymphoid-specific helicase isoform X1"/>
    <property type="match status" value="1"/>
</dbReference>
<dbReference type="GO" id="GO:0004386">
    <property type="term" value="F:helicase activity"/>
    <property type="evidence" value="ECO:0007669"/>
    <property type="project" value="UniProtKB-KW"/>
</dbReference>
<feature type="domain" description="Helicase ATP-binding" evidence="10">
    <location>
        <begin position="282"/>
        <end position="454"/>
    </location>
</feature>
<dbReference type="Proteomes" id="UP000291343">
    <property type="component" value="Unassembled WGS sequence"/>
</dbReference>
<evidence type="ECO:0000313" key="13">
    <source>
        <dbReference type="Proteomes" id="UP000291343"/>
    </source>
</evidence>
<dbReference type="InterPro" id="IPR049730">
    <property type="entry name" value="SNF2/RAD54-like_C"/>
</dbReference>
<dbReference type="SMART" id="SM00487">
    <property type="entry name" value="DEXDc"/>
    <property type="match status" value="1"/>
</dbReference>
<dbReference type="PROSITE" id="PS51194">
    <property type="entry name" value="HELICASE_CTER"/>
    <property type="match status" value="1"/>
</dbReference>
<dbReference type="GO" id="GO:0005634">
    <property type="term" value="C:nucleus"/>
    <property type="evidence" value="ECO:0007669"/>
    <property type="project" value="UniProtKB-SubCell"/>
</dbReference>
<dbReference type="InterPro" id="IPR001650">
    <property type="entry name" value="Helicase_C-like"/>
</dbReference>
<dbReference type="GO" id="GO:0003682">
    <property type="term" value="F:chromatin binding"/>
    <property type="evidence" value="ECO:0007669"/>
    <property type="project" value="TreeGrafter"/>
</dbReference>
<evidence type="ECO:0000256" key="4">
    <source>
        <dbReference type="ARBA" id="ARBA00022801"/>
    </source>
</evidence>
<keyword evidence="4" id="KW-0378">Hydrolase</keyword>
<feature type="compositionally biased region" description="Polar residues" evidence="9">
    <location>
        <begin position="10"/>
        <end position="23"/>
    </location>
</feature>
<comment type="similarity">
    <text evidence="2">Belongs to the SNF2/RAD54 helicase family.</text>
</comment>
<feature type="region of interest" description="Disordered" evidence="9">
    <location>
        <begin position="1"/>
        <end position="111"/>
    </location>
</feature>
<feature type="compositionally biased region" description="Polar residues" evidence="9">
    <location>
        <begin position="175"/>
        <end position="184"/>
    </location>
</feature>
<dbReference type="PROSITE" id="PS51192">
    <property type="entry name" value="HELICASE_ATP_BIND_1"/>
    <property type="match status" value="1"/>
</dbReference>
<dbReference type="Gene3D" id="3.40.50.10810">
    <property type="entry name" value="Tandem AAA-ATPase domain"/>
    <property type="match status" value="1"/>
</dbReference>
<evidence type="ECO:0000259" key="11">
    <source>
        <dbReference type="PROSITE" id="PS51194"/>
    </source>
</evidence>
<evidence type="ECO:0000256" key="8">
    <source>
        <dbReference type="ARBA" id="ARBA00023242"/>
    </source>
</evidence>
<feature type="region of interest" description="Disordered" evidence="9">
    <location>
        <begin position="885"/>
        <end position="911"/>
    </location>
</feature>
<organism evidence="12 13">
    <name type="scientific">Laodelphax striatellus</name>
    <name type="common">Small brown planthopper</name>
    <name type="synonym">Delphax striatella</name>
    <dbReference type="NCBI Taxonomy" id="195883"/>
    <lineage>
        <taxon>Eukaryota</taxon>
        <taxon>Metazoa</taxon>
        <taxon>Ecdysozoa</taxon>
        <taxon>Arthropoda</taxon>
        <taxon>Hexapoda</taxon>
        <taxon>Insecta</taxon>
        <taxon>Pterygota</taxon>
        <taxon>Neoptera</taxon>
        <taxon>Paraneoptera</taxon>
        <taxon>Hemiptera</taxon>
        <taxon>Auchenorrhyncha</taxon>
        <taxon>Fulgoroidea</taxon>
        <taxon>Delphacidae</taxon>
        <taxon>Criomorphinae</taxon>
        <taxon>Laodelphax</taxon>
    </lineage>
</organism>
<feature type="region of interest" description="Disordered" evidence="9">
    <location>
        <begin position="140"/>
        <end position="204"/>
    </location>
</feature>
<dbReference type="Pfam" id="PF00176">
    <property type="entry name" value="SNF2-rel_dom"/>
    <property type="match status" value="1"/>
</dbReference>
<dbReference type="GO" id="GO:0006346">
    <property type="term" value="P:DNA methylation-dependent constitutive heterochromatin formation"/>
    <property type="evidence" value="ECO:0007669"/>
    <property type="project" value="TreeGrafter"/>
</dbReference>
<evidence type="ECO:0000256" key="6">
    <source>
        <dbReference type="ARBA" id="ARBA00022840"/>
    </source>
</evidence>
<dbReference type="GO" id="GO:0016787">
    <property type="term" value="F:hydrolase activity"/>
    <property type="evidence" value="ECO:0007669"/>
    <property type="project" value="UniProtKB-KW"/>
</dbReference>
<dbReference type="PANTHER" id="PTHR47161:SF1">
    <property type="entry name" value="LYMPHOID-SPECIFIC HELICASE"/>
    <property type="match status" value="1"/>
</dbReference>
<keyword evidence="5" id="KW-0347">Helicase</keyword>
<sequence length="924" mass="105164">MENKIEENSSDSGRFSPSSTGDSNLPVDSLLDDDIYKSDNGSVTPEMCDRESNLESIAEKQEESSKVEQLSKTGTSTDKRTAMAKIDGRRKRSTYEKTEKELKSMKEEEERSYKRLMHLLGTSKFFTNFILKKMESSGVNLENKNQSPKTATSSSSDKDETATATSVRSSRRVLTENTSNQTNARTKRPAPGNADTKENLPKRKKKKLNIAISDLLTKEEVEEAHRQHMEKEAETIESEVDDSSPEETKVTSLGFTVPKNQPNLLEGGALRDYQMKGLEWLKVLFENGVSGILADEMGLGKTIQVISLICHLIEMGIPGPYLIVAPLSTLSNWLHEFEKFAPQVPVVLFYGTADERYALRKKLKTPTKISDQLLSVLPVVVTSYQVPLAESQVMSSINWQYIIVDEGHRIKNKETQLNRVLSACPSHNRLLLTGTPLQNNLTELWTLLHFLLPDMFNDITTFNTWLDLNNAGKEAEKILQKEREEQMVSTLHQILFPFVLRRTKSDIAIDIPPKKEVLVYCPMTDVQMELYEFVVTKFSENQHLPRFSVDNNLPSKRTPERSYRNFFREKDTFDLNDEDFASSRTPQIDATSRFKKPKRNDFFALSSLPKCKELTDRLNSVDSRVEFMEKIKMQMPHIALMHIVNHPYLVRMPVTCEKDKKYLFVNEDLIKVSGKFLVLEALLAKLKQRGHKVLLFSTSCMLLDLLEEFMVMQNHSFVRLDGQSRLMERKDGIHAFNTDPNLFVFLISTRAGGLGINLTGADTVILFNSDWNPMADLQAQDRAHRIGQTKPVVVYRLTVAGTIDEKVVKCGDNKKMMEKVVMKSGVFKLNEAPLLDLQELATLLNERKESAFVHSTPCGFSEEELEQLLDRSDMIENGKDLKVEIRPSNTLPESQPSPRKSPRQVTEQKTENKEIKIVVEKLAF</sequence>
<dbReference type="Pfam" id="PF00271">
    <property type="entry name" value="Helicase_C"/>
    <property type="match status" value="1"/>
</dbReference>
<dbReference type="InParanoid" id="A0A482WT05"/>
<dbReference type="GO" id="GO:0005524">
    <property type="term" value="F:ATP binding"/>
    <property type="evidence" value="ECO:0007669"/>
    <property type="project" value="UniProtKB-KW"/>
</dbReference>
<dbReference type="InterPro" id="IPR000330">
    <property type="entry name" value="SNF2_N"/>
</dbReference>
<protein>
    <submittedName>
        <fullName evidence="12">Uncharacterized protein</fullName>
    </submittedName>
</protein>
<dbReference type="Gene3D" id="3.40.50.300">
    <property type="entry name" value="P-loop containing nucleotide triphosphate hydrolases"/>
    <property type="match status" value="1"/>
</dbReference>
<dbReference type="PANTHER" id="PTHR47161">
    <property type="entry name" value="LYMPHOID-SPECIFIC HELICASE"/>
    <property type="match status" value="1"/>
</dbReference>
<feature type="compositionally biased region" description="Basic and acidic residues" evidence="9">
    <location>
        <begin position="93"/>
        <end position="111"/>
    </location>
</feature>
<evidence type="ECO:0000256" key="1">
    <source>
        <dbReference type="ARBA" id="ARBA00004123"/>
    </source>
</evidence>
<feature type="compositionally biased region" description="Polar residues" evidence="9">
    <location>
        <begin position="140"/>
        <end position="155"/>
    </location>
</feature>
<dbReference type="GO" id="GO:0031508">
    <property type="term" value="P:pericentric heterochromatin formation"/>
    <property type="evidence" value="ECO:0007669"/>
    <property type="project" value="TreeGrafter"/>
</dbReference>
<dbReference type="GO" id="GO:0005721">
    <property type="term" value="C:pericentric heterochromatin"/>
    <property type="evidence" value="ECO:0007669"/>
    <property type="project" value="TreeGrafter"/>
</dbReference>
<keyword evidence="3" id="KW-0547">Nucleotide-binding</keyword>